<sequence>MGASAHLLESNVEQHILVQCIDPSDSLPNVHFHTDLSVQVNKQDDLPVYLKQLALKIINDILADAIKMYTDGREFNASITELGRSMAHFPLSPRFAKMLINSEKFDCVPYICAIVCALTVPDLFVTSTWTTETEDGEEVTVTKEGLKKIGTAQFKELGDLMALLRAVGLFEQSTNPIKFCFKNGIRYKAMNEIHKMGLQLLRAMNQLFPFSHIPMTLETTPAGPEMLEIIRKICTACLIDQVARKIPREETQDNKNLKNAYQLMDCDEPAFIHPSSTQFERLPEYVAYSELTRTSKLYMKYVFEIDLHLLPFITPELAEFSSPREFPPPKYDSAQDKIYCWLDGTYGPAQWRFPSIRKEMPKGYHRYIWFCYFFLDGQVCPFIKNYKKDLLAQPSTVLKSWAKVLCRTRYIREAVMRNDVDSYKSLKRVWRNNPKFLLREFREWIPQEKYLEVELNWPPKR</sequence>
<dbReference type="InterPro" id="IPR056371">
    <property type="entry name" value="DHX37-like_C"/>
</dbReference>
<evidence type="ECO:0000313" key="6">
    <source>
        <dbReference type="EMBL" id="GIY25831.1"/>
    </source>
</evidence>
<dbReference type="EMBL" id="BPLQ01006857">
    <property type="protein sequence ID" value="GIY25831.1"/>
    <property type="molecule type" value="Genomic_DNA"/>
</dbReference>
<evidence type="ECO:0000256" key="3">
    <source>
        <dbReference type="ARBA" id="ARBA00022806"/>
    </source>
</evidence>
<keyword evidence="3 6" id="KW-0347">Helicase</keyword>
<dbReference type="Pfam" id="PF23362">
    <property type="entry name" value="DHX37_C"/>
    <property type="match status" value="1"/>
</dbReference>
<keyword evidence="2" id="KW-0378">Hydrolase</keyword>
<accession>A0AAV4RY67</accession>
<dbReference type="GO" id="GO:0003723">
    <property type="term" value="F:RNA binding"/>
    <property type="evidence" value="ECO:0007669"/>
    <property type="project" value="TreeGrafter"/>
</dbReference>
<dbReference type="GO" id="GO:0004386">
    <property type="term" value="F:helicase activity"/>
    <property type="evidence" value="ECO:0007669"/>
    <property type="project" value="UniProtKB-KW"/>
</dbReference>
<evidence type="ECO:0000256" key="1">
    <source>
        <dbReference type="ARBA" id="ARBA00022741"/>
    </source>
</evidence>
<dbReference type="Pfam" id="PF21010">
    <property type="entry name" value="HA2_C"/>
    <property type="match status" value="1"/>
</dbReference>
<dbReference type="GO" id="GO:0005524">
    <property type="term" value="F:ATP binding"/>
    <property type="evidence" value="ECO:0007669"/>
    <property type="project" value="UniProtKB-KW"/>
</dbReference>
<dbReference type="SMART" id="SM00847">
    <property type="entry name" value="HA2"/>
    <property type="match status" value="1"/>
</dbReference>
<dbReference type="PANTHER" id="PTHR18934">
    <property type="entry name" value="ATP-DEPENDENT RNA HELICASE"/>
    <property type="match status" value="1"/>
</dbReference>
<evidence type="ECO:0000256" key="4">
    <source>
        <dbReference type="ARBA" id="ARBA00022840"/>
    </source>
</evidence>
<dbReference type="AlphaFoldDB" id="A0AAV4RY67"/>
<dbReference type="Proteomes" id="UP001054837">
    <property type="component" value="Unassembled WGS sequence"/>
</dbReference>
<dbReference type="Pfam" id="PF07717">
    <property type="entry name" value="OB_NTP_bind"/>
    <property type="match status" value="1"/>
</dbReference>
<gene>
    <name evidence="6" type="primary">DHX37</name>
    <name evidence="6" type="ORF">CDAR_600201</name>
</gene>
<dbReference type="GO" id="GO:0016787">
    <property type="term" value="F:hydrolase activity"/>
    <property type="evidence" value="ECO:0007669"/>
    <property type="project" value="UniProtKB-KW"/>
</dbReference>
<dbReference type="GO" id="GO:0000462">
    <property type="term" value="P:maturation of SSU-rRNA from tricistronic rRNA transcript (SSU-rRNA, 5.8S rRNA, LSU-rRNA)"/>
    <property type="evidence" value="ECO:0007669"/>
    <property type="project" value="TreeGrafter"/>
</dbReference>
<organism evidence="6 7">
    <name type="scientific">Caerostris darwini</name>
    <dbReference type="NCBI Taxonomy" id="1538125"/>
    <lineage>
        <taxon>Eukaryota</taxon>
        <taxon>Metazoa</taxon>
        <taxon>Ecdysozoa</taxon>
        <taxon>Arthropoda</taxon>
        <taxon>Chelicerata</taxon>
        <taxon>Arachnida</taxon>
        <taxon>Araneae</taxon>
        <taxon>Araneomorphae</taxon>
        <taxon>Entelegynae</taxon>
        <taxon>Araneoidea</taxon>
        <taxon>Araneidae</taxon>
        <taxon>Caerostris</taxon>
    </lineage>
</organism>
<evidence type="ECO:0000259" key="5">
    <source>
        <dbReference type="SMART" id="SM00847"/>
    </source>
</evidence>
<keyword evidence="1" id="KW-0547">Nucleotide-binding</keyword>
<proteinExistence type="predicted"/>
<dbReference type="InterPro" id="IPR027417">
    <property type="entry name" value="P-loop_NTPase"/>
</dbReference>
<dbReference type="InterPro" id="IPR011709">
    <property type="entry name" value="DEAD-box_helicase_OB_fold"/>
</dbReference>
<name>A0AAV4RY67_9ARAC</name>
<protein>
    <submittedName>
        <fullName evidence="6">Probable ATP-dependent RNA helicase DHX37</fullName>
    </submittedName>
</protein>
<comment type="caution">
    <text evidence="6">The sequence shown here is derived from an EMBL/GenBank/DDBJ whole genome shotgun (WGS) entry which is preliminary data.</text>
</comment>
<reference evidence="6 7" key="1">
    <citation type="submission" date="2021-06" db="EMBL/GenBank/DDBJ databases">
        <title>Caerostris darwini draft genome.</title>
        <authorList>
            <person name="Kono N."/>
            <person name="Arakawa K."/>
        </authorList>
    </citation>
    <scope>NUCLEOTIDE SEQUENCE [LARGE SCALE GENOMIC DNA]</scope>
</reference>
<dbReference type="SUPFAM" id="SSF52540">
    <property type="entry name" value="P-loop containing nucleoside triphosphate hydrolases"/>
    <property type="match status" value="1"/>
</dbReference>
<dbReference type="InterPro" id="IPR007502">
    <property type="entry name" value="Helicase-assoc_dom"/>
</dbReference>
<keyword evidence="7" id="KW-1185">Reference proteome</keyword>
<dbReference type="PANTHER" id="PTHR18934:SF99">
    <property type="entry name" value="ATP-DEPENDENT RNA HELICASE DHX37-RELATED"/>
    <property type="match status" value="1"/>
</dbReference>
<feature type="domain" description="Helicase-associated" evidence="5">
    <location>
        <begin position="64"/>
        <end position="164"/>
    </location>
</feature>
<dbReference type="Gene3D" id="1.20.120.1080">
    <property type="match status" value="1"/>
</dbReference>
<keyword evidence="4" id="KW-0067">ATP-binding</keyword>
<evidence type="ECO:0000256" key="2">
    <source>
        <dbReference type="ARBA" id="ARBA00022801"/>
    </source>
</evidence>
<dbReference type="GO" id="GO:0005730">
    <property type="term" value="C:nucleolus"/>
    <property type="evidence" value="ECO:0007669"/>
    <property type="project" value="TreeGrafter"/>
</dbReference>
<evidence type="ECO:0000313" key="7">
    <source>
        <dbReference type="Proteomes" id="UP001054837"/>
    </source>
</evidence>